<organism evidence="2 3">
    <name type="scientific">Romboutsia hominis</name>
    <dbReference type="NCBI Taxonomy" id="1507512"/>
    <lineage>
        <taxon>Bacteria</taxon>
        <taxon>Bacillati</taxon>
        <taxon>Bacillota</taxon>
        <taxon>Clostridia</taxon>
        <taxon>Peptostreptococcales</taxon>
        <taxon>Peptostreptococcaceae</taxon>
        <taxon>Romboutsia</taxon>
    </lineage>
</organism>
<sequence>MTGPGAKYCPFSNLNNIVAIAEPVDELKQHDHEKAIRMIGFKVAAYLGETARNLTPDEVKVYETKPLLESIKEYPHLPKVAYVYMLQTQGLLHDTYVYGVDALREI</sequence>
<name>A0A2P2BPG6_9FIRM</name>
<evidence type="ECO:0000256" key="1">
    <source>
        <dbReference type="ARBA" id="ARBA00023002"/>
    </source>
</evidence>
<dbReference type="AlphaFoldDB" id="A0A2P2BPG6"/>
<evidence type="ECO:0000313" key="3">
    <source>
        <dbReference type="Proteomes" id="UP000245695"/>
    </source>
</evidence>
<accession>A0A2P2BPG6</accession>
<protein>
    <submittedName>
        <fullName evidence="2">Glycine reductase complex component B subunits alpha and beta</fullName>
    </submittedName>
</protein>
<gene>
    <name evidence="2" type="ORF">FRIFI_0680</name>
</gene>
<keyword evidence="3" id="KW-1185">Reference proteome</keyword>
<reference evidence="2 3" key="1">
    <citation type="submission" date="2014-09" db="EMBL/GenBank/DDBJ databases">
        <authorList>
            <person name="Hornung B.V."/>
        </authorList>
    </citation>
    <scope>NUCLEOTIDE SEQUENCE [LARGE SCALE GENOMIC DNA]</scope>
    <source>
        <strain evidence="2 3">FRIFI</strain>
    </source>
</reference>
<dbReference type="Pfam" id="PF09338">
    <property type="entry name" value="Gly_reductase"/>
    <property type="match status" value="1"/>
</dbReference>
<evidence type="ECO:0000313" key="2">
    <source>
        <dbReference type="EMBL" id="CEI72227.1"/>
    </source>
</evidence>
<dbReference type="Proteomes" id="UP000245695">
    <property type="component" value="Chromosome 1"/>
</dbReference>
<dbReference type="InterPro" id="IPR015417">
    <property type="entry name" value="Gly_reductase_pB_sua/b"/>
</dbReference>
<dbReference type="KEGG" id="rhom:FRIFI_0680"/>
<proteinExistence type="predicted"/>
<keyword evidence="1" id="KW-0560">Oxidoreductase</keyword>
<dbReference type="EMBL" id="LN650648">
    <property type="protein sequence ID" value="CEI72227.1"/>
    <property type="molecule type" value="Genomic_DNA"/>
</dbReference>
<dbReference type="GO" id="GO:0050485">
    <property type="term" value="F:oxidoreductase activity, acting on X-H and Y-H to form an X-Y bond, with a disulfide as acceptor"/>
    <property type="evidence" value="ECO:0007669"/>
    <property type="project" value="InterPro"/>
</dbReference>